<dbReference type="InterPro" id="IPR008506">
    <property type="entry name" value="SND2/TMEM208"/>
</dbReference>
<comment type="subcellular location">
    <subcellularLocation>
        <location evidence="1">Endoplasmic reticulum membrane</location>
        <topology evidence="1">Multi-pass membrane protein</topology>
    </subcellularLocation>
</comment>
<sequence>IMANQSAKKRVEANAARLRRLQILIASVNALHLFVRFYVKARSLWWFNYLAFIGTVVCYITCYTALHFAGEPSFGPSGELIDGGTDLSQGGVIEYYHDAIYLSAIMQLLTLLSDRFWLAAALLPAYLLYLLWTHVLSPWIFTPTAEEMEYNEKMKQQRIAKEKRMARRRR</sequence>
<dbReference type="GO" id="GO:0005789">
    <property type="term" value="C:endoplasmic reticulum membrane"/>
    <property type="evidence" value="ECO:0007669"/>
    <property type="project" value="UniProtKB-SubCell"/>
</dbReference>
<organism evidence="9">
    <name type="scientific">Tetraselmis sp. GSL018</name>
    <dbReference type="NCBI Taxonomy" id="582737"/>
    <lineage>
        <taxon>Eukaryota</taxon>
        <taxon>Viridiplantae</taxon>
        <taxon>Chlorophyta</taxon>
        <taxon>core chlorophytes</taxon>
        <taxon>Chlorodendrophyceae</taxon>
        <taxon>Chlorodendrales</taxon>
        <taxon>Chlorodendraceae</taxon>
        <taxon>Tetraselmis</taxon>
    </lineage>
</organism>
<accession>A0A061SJQ5</accession>
<dbReference type="Pfam" id="PF05620">
    <property type="entry name" value="TMEM208_SND2"/>
    <property type="match status" value="1"/>
</dbReference>
<feature type="non-terminal residue" evidence="9">
    <location>
        <position position="1"/>
    </location>
</feature>
<reference evidence="9" key="1">
    <citation type="submission" date="2014-05" db="EMBL/GenBank/DDBJ databases">
        <title>The transcriptome of the halophilic microalga Tetraselmis sp. GSL018 isolated from the Great Salt Lake, Utah.</title>
        <authorList>
            <person name="Jinkerson R.E."/>
            <person name="D'Adamo S."/>
            <person name="Posewitz M.C."/>
        </authorList>
    </citation>
    <scope>NUCLEOTIDE SEQUENCE</scope>
    <source>
        <strain evidence="9">GSL018</strain>
    </source>
</reference>
<protein>
    <submittedName>
        <fullName evidence="9">Transmembrane protein 208-like</fullName>
    </submittedName>
</protein>
<dbReference type="GO" id="GO:0005773">
    <property type="term" value="C:vacuole"/>
    <property type="evidence" value="ECO:0007669"/>
    <property type="project" value="GOC"/>
</dbReference>
<dbReference type="EMBL" id="GBEZ01007520">
    <property type="protein sequence ID" value="JAC77951.1"/>
    <property type="molecule type" value="Transcribed_RNA"/>
</dbReference>
<feature type="transmembrane region" description="Helical" evidence="7">
    <location>
        <begin position="116"/>
        <end position="141"/>
    </location>
</feature>
<evidence type="ECO:0000256" key="3">
    <source>
        <dbReference type="ARBA" id="ARBA00022692"/>
    </source>
</evidence>
<dbReference type="PANTHER" id="PTHR13505:SF7">
    <property type="entry name" value="TRANSMEMBRANE PROTEIN 208"/>
    <property type="match status" value="1"/>
</dbReference>
<evidence type="ECO:0000313" key="8">
    <source>
        <dbReference type="EMBL" id="JAC77951.1"/>
    </source>
</evidence>
<keyword evidence="5 7" id="KW-1133">Transmembrane helix</keyword>
<dbReference type="EMBL" id="GBEZ01002071">
    <property type="protein sequence ID" value="JAC82956.1"/>
    <property type="molecule type" value="Transcribed_RNA"/>
</dbReference>
<evidence type="ECO:0000256" key="6">
    <source>
        <dbReference type="ARBA" id="ARBA00023136"/>
    </source>
</evidence>
<evidence type="ECO:0000256" key="2">
    <source>
        <dbReference type="ARBA" id="ARBA00009950"/>
    </source>
</evidence>
<evidence type="ECO:0000256" key="7">
    <source>
        <dbReference type="SAM" id="Phobius"/>
    </source>
</evidence>
<dbReference type="PANTHER" id="PTHR13505">
    <property type="entry name" value="TRANSMEMBRANE PROTEIN 208"/>
    <property type="match status" value="1"/>
</dbReference>
<gene>
    <name evidence="8" type="ORF">TSPGSL018_16403</name>
    <name evidence="9" type="ORF">TSPGSL018_4479</name>
</gene>
<evidence type="ECO:0000256" key="1">
    <source>
        <dbReference type="ARBA" id="ARBA00004477"/>
    </source>
</evidence>
<evidence type="ECO:0000256" key="5">
    <source>
        <dbReference type="ARBA" id="ARBA00022989"/>
    </source>
</evidence>
<keyword evidence="3 7" id="KW-0812">Transmembrane</keyword>
<name>A0A061SJQ5_9CHLO</name>
<evidence type="ECO:0000313" key="9">
    <source>
        <dbReference type="EMBL" id="JAC82956.1"/>
    </source>
</evidence>
<keyword evidence="6 7" id="KW-0472">Membrane</keyword>
<comment type="similarity">
    <text evidence="2">Belongs to the TMEM208 family.</text>
</comment>
<keyword evidence="4" id="KW-0256">Endoplasmic reticulum</keyword>
<proteinExistence type="inferred from homology"/>
<feature type="transmembrane region" description="Helical" evidence="7">
    <location>
        <begin position="45"/>
        <end position="66"/>
    </location>
</feature>
<dbReference type="GO" id="GO:0006624">
    <property type="term" value="P:vacuolar protein processing"/>
    <property type="evidence" value="ECO:0007669"/>
    <property type="project" value="TreeGrafter"/>
</dbReference>
<dbReference type="AlphaFoldDB" id="A0A061SJQ5"/>
<evidence type="ECO:0000256" key="4">
    <source>
        <dbReference type="ARBA" id="ARBA00022824"/>
    </source>
</evidence>